<dbReference type="Pfam" id="PF13637">
    <property type="entry name" value="Ank_4"/>
    <property type="match status" value="1"/>
</dbReference>
<dbReference type="SMART" id="SM00248">
    <property type="entry name" value="ANK"/>
    <property type="match status" value="5"/>
</dbReference>
<dbReference type="Proteomes" id="UP001208570">
    <property type="component" value="Unassembled WGS sequence"/>
</dbReference>
<dbReference type="GO" id="GO:0051059">
    <property type="term" value="F:NF-kappaB binding"/>
    <property type="evidence" value="ECO:0007669"/>
    <property type="project" value="TreeGrafter"/>
</dbReference>
<name>A0AAD9J731_9ANNE</name>
<dbReference type="PROSITE" id="PS50088">
    <property type="entry name" value="ANK_REPEAT"/>
    <property type="match status" value="4"/>
</dbReference>
<proteinExistence type="predicted"/>
<dbReference type="InterPro" id="IPR036770">
    <property type="entry name" value="Ankyrin_rpt-contain_sf"/>
</dbReference>
<feature type="repeat" description="ANK" evidence="3">
    <location>
        <begin position="268"/>
        <end position="300"/>
    </location>
</feature>
<feature type="repeat" description="ANK" evidence="3">
    <location>
        <begin position="408"/>
        <end position="440"/>
    </location>
</feature>
<dbReference type="InterPro" id="IPR051070">
    <property type="entry name" value="NF-kappa-B_inhibitor"/>
</dbReference>
<feature type="repeat" description="ANK" evidence="3">
    <location>
        <begin position="374"/>
        <end position="406"/>
    </location>
</feature>
<evidence type="ECO:0000256" key="1">
    <source>
        <dbReference type="ARBA" id="ARBA00022737"/>
    </source>
</evidence>
<reference evidence="4" key="1">
    <citation type="journal article" date="2023" name="Mol. Biol. Evol.">
        <title>Third-Generation Sequencing Reveals the Adaptive Role of the Epigenome in Three Deep-Sea Polychaetes.</title>
        <authorList>
            <person name="Perez M."/>
            <person name="Aroh O."/>
            <person name="Sun Y."/>
            <person name="Lan Y."/>
            <person name="Juniper S.K."/>
            <person name="Young C.R."/>
            <person name="Angers B."/>
            <person name="Qian P.Y."/>
        </authorList>
    </citation>
    <scope>NUCLEOTIDE SEQUENCE</scope>
    <source>
        <strain evidence="4">P08H-3</strain>
    </source>
</reference>
<dbReference type="EMBL" id="JAODUP010000541">
    <property type="protein sequence ID" value="KAK2147679.1"/>
    <property type="molecule type" value="Genomic_DNA"/>
</dbReference>
<dbReference type="PANTHER" id="PTHR46680:SF2">
    <property type="entry name" value="NF-KAPPA-B INHIBITOR ZETA"/>
    <property type="match status" value="1"/>
</dbReference>
<dbReference type="GO" id="GO:0005829">
    <property type="term" value="C:cytosol"/>
    <property type="evidence" value="ECO:0007669"/>
    <property type="project" value="TreeGrafter"/>
</dbReference>
<evidence type="ECO:0000313" key="5">
    <source>
        <dbReference type="Proteomes" id="UP001208570"/>
    </source>
</evidence>
<evidence type="ECO:0000256" key="2">
    <source>
        <dbReference type="ARBA" id="ARBA00023043"/>
    </source>
</evidence>
<keyword evidence="5" id="KW-1185">Reference proteome</keyword>
<dbReference type="GO" id="GO:0071356">
    <property type="term" value="P:cellular response to tumor necrosis factor"/>
    <property type="evidence" value="ECO:0007669"/>
    <property type="project" value="TreeGrafter"/>
</dbReference>
<dbReference type="Pfam" id="PF00023">
    <property type="entry name" value="Ank"/>
    <property type="match status" value="1"/>
</dbReference>
<dbReference type="PROSITE" id="PS50297">
    <property type="entry name" value="ANK_REP_REGION"/>
    <property type="match status" value="4"/>
</dbReference>
<keyword evidence="1" id="KW-0677">Repeat</keyword>
<dbReference type="PANTHER" id="PTHR46680">
    <property type="entry name" value="NF-KAPPA-B INHIBITOR ALPHA"/>
    <property type="match status" value="1"/>
</dbReference>
<keyword evidence="2 3" id="KW-0040">ANK repeat</keyword>
<protein>
    <submittedName>
        <fullName evidence="4">Uncharacterized protein</fullName>
    </submittedName>
</protein>
<feature type="repeat" description="ANK" evidence="3">
    <location>
        <begin position="305"/>
        <end position="337"/>
    </location>
</feature>
<dbReference type="Pfam" id="PF12796">
    <property type="entry name" value="Ank_2"/>
    <property type="match status" value="1"/>
</dbReference>
<sequence length="467" mass="51335">MYKLWCISSEMATTFRMDSADQDGSLILDLTKRPSKLFADSMDSFGDEDWDDNKMIICDDQGATCRSVPIISTHSLENNDVDKTLPFKKRRSYFHPPFSDSCFVDVQRSLPIVLDHAELPNVVLDLRRQIKAASAESPMDLQTKPCQKDGLNALVENMAAMHTEPRQHQIQRQSYQPNDVKSAIKYGGQCGSDPAVFDSSTLRGRGLYVMEPVLAETAEGINPKESQGRRLSINISPSPVLSQLDDTGCSNIDVSEEECSLAKKPDEDGDLPIHIAAVQGEVEIVARLIEIMSKINISIDLTNNLKQTPLHLATITKHAGIVKLLLEAGASPNTPDRKGNTCCHLAVKKNCIECLQVLIESSIEKADIDAKNFEGMTSLHQAVKLGHLDCIKFLICNGAEINIVDGKSGKTPLYLAFECNNKQAADMLLSNGADSNIPTYSGCTLIQAANHRGQKLLKNNNIRTLQV</sequence>
<dbReference type="Gene3D" id="1.25.40.20">
    <property type="entry name" value="Ankyrin repeat-containing domain"/>
    <property type="match status" value="1"/>
</dbReference>
<evidence type="ECO:0000256" key="3">
    <source>
        <dbReference type="PROSITE-ProRule" id="PRU00023"/>
    </source>
</evidence>
<dbReference type="InterPro" id="IPR002110">
    <property type="entry name" value="Ankyrin_rpt"/>
</dbReference>
<dbReference type="PRINTS" id="PR01415">
    <property type="entry name" value="ANKYRIN"/>
</dbReference>
<evidence type="ECO:0000313" key="4">
    <source>
        <dbReference type="EMBL" id="KAK2147679.1"/>
    </source>
</evidence>
<organism evidence="4 5">
    <name type="scientific">Paralvinella palmiformis</name>
    <dbReference type="NCBI Taxonomy" id="53620"/>
    <lineage>
        <taxon>Eukaryota</taxon>
        <taxon>Metazoa</taxon>
        <taxon>Spiralia</taxon>
        <taxon>Lophotrochozoa</taxon>
        <taxon>Annelida</taxon>
        <taxon>Polychaeta</taxon>
        <taxon>Sedentaria</taxon>
        <taxon>Canalipalpata</taxon>
        <taxon>Terebellida</taxon>
        <taxon>Terebelliformia</taxon>
        <taxon>Alvinellidae</taxon>
        <taxon>Paralvinella</taxon>
    </lineage>
</organism>
<comment type="caution">
    <text evidence="4">The sequence shown here is derived from an EMBL/GenBank/DDBJ whole genome shotgun (WGS) entry which is preliminary data.</text>
</comment>
<accession>A0AAD9J731</accession>
<gene>
    <name evidence="4" type="ORF">LSH36_541g01010</name>
</gene>
<dbReference type="SUPFAM" id="SSF48403">
    <property type="entry name" value="Ankyrin repeat"/>
    <property type="match status" value="1"/>
</dbReference>
<dbReference type="AlphaFoldDB" id="A0AAD9J731"/>